<reference evidence="8" key="1">
    <citation type="submission" date="2022-12" db="EMBL/GenBank/DDBJ databases">
        <title>Draft genome assemblies for two species of Escallonia (Escalloniales).</title>
        <authorList>
            <person name="Chanderbali A."/>
            <person name="Dervinis C."/>
            <person name="Anghel I."/>
            <person name="Soltis D."/>
            <person name="Soltis P."/>
            <person name="Zapata F."/>
        </authorList>
    </citation>
    <scope>NUCLEOTIDE SEQUENCE</scope>
    <source>
        <strain evidence="8">UCBG64.0493</strain>
        <tissue evidence="8">Leaf</tissue>
    </source>
</reference>
<dbReference type="InterPro" id="IPR025724">
    <property type="entry name" value="GAG-pre-integrase_dom"/>
</dbReference>
<accession>A0AA89B3W7</accession>
<dbReference type="CDD" id="cd09272">
    <property type="entry name" value="RNase_HI_RT_Ty1"/>
    <property type="match status" value="1"/>
</dbReference>
<dbReference type="InterPro" id="IPR057670">
    <property type="entry name" value="SH3_retrovirus"/>
</dbReference>
<feature type="compositionally biased region" description="Pro residues" evidence="2">
    <location>
        <begin position="694"/>
        <end position="706"/>
    </location>
</feature>
<dbReference type="PANTHER" id="PTHR11439:SF462">
    <property type="match status" value="1"/>
</dbReference>
<evidence type="ECO:0000259" key="4">
    <source>
        <dbReference type="Pfam" id="PF13976"/>
    </source>
</evidence>
<dbReference type="EMBL" id="JAVXUP010000581">
    <property type="protein sequence ID" value="KAK3024808.1"/>
    <property type="molecule type" value="Genomic_DNA"/>
</dbReference>
<dbReference type="InterPro" id="IPR043502">
    <property type="entry name" value="DNA/RNA_pol_sf"/>
</dbReference>
<evidence type="ECO:0000256" key="1">
    <source>
        <dbReference type="ARBA" id="ARBA00022750"/>
    </source>
</evidence>
<organism evidence="8 9">
    <name type="scientific">Escallonia herrerae</name>
    <dbReference type="NCBI Taxonomy" id="1293975"/>
    <lineage>
        <taxon>Eukaryota</taxon>
        <taxon>Viridiplantae</taxon>
        <taxon>Streptophyta</taxon>
        <taxon>Embryophyta</taxon>
        <taxon>Tracheophyta</taxon>
        <taxon>Spermatophyta</taxon>
        <taxon>Magnoliopsida</taxon>
        <taxon>eudicotyledons</taxon>
        <taxon>Gunneridae</taxon>
        <taxon>Pentapetalae</taxon>
        <taxon>asterids</taxon>
        <taxon>campanulids</taxon>
        <taxon>Escalloniales</taxon>
        <taxon>Escalloniaceae</taxon>
        <taxon>Escallonia</taxon>
    </lineage>
</organism>
<dbReference type="Pfam" id="PF25597">
    <property type="entry name" value="SH3_retrovirus"/>
    <property type="match status" value="1"/>
</dbReference>
<dbReference type="Pfam" id="PF07727">
    <property type="entry name" value="RVT_2"/>
    <property type="match status" value="1"/>
</dbReference>
<evidence type="ECO:0000259" key="5">
    <source>
        <dbReference type="Pfam" id="PF14244"/>
    </source>
</evidence>
<dbReference type="GO" id="GO:0003676">
    <property type="term" value="F:nucleic acid binding"/>
    <property type="evidence" value="ECO:0007669"/>
    <property type="project" value="InterPro"/>
</dbReference>
<sequence length="1110" mass="122001">MTKDAETSKPKHLDPTSEYYLSSQANSCNSLTKDTLKGDNYVAWEQSAILTLKSHNKLAFIDGRITKPDPESEDFLAWDIVNSTLCSWICNSLDPPICATVSQLNEAKLIWDSLKTRYSIPNRPRIYKLWSDASLTTQGGASIITYYTKLLGMWDELLTLSPLESCGCPKGTEKMNWYQDLQTYQFLMGLNDKYATLRTQIINMDPFPNIDRVYAMVMQEESHRGITGSRNTTSAVGFHAQNGPPTARSSGLVSAIAGDPDRTPTGRPWCTFCHRVGHTQEKCYRRLGIAPPGKGRGRGCGSPTMSQNAVSSSSGPLQASAAATQNNNPSLSQAQAAAISALSGLTPEQMQRLITLLDSSPSGTDSLVGKSLPPTHTWLIDSGASHHMTGNLDFFSSIWDIPPSPVGLPDGLQTNAIKAGSVSLADGITLRHMLYVPNLAVNLISVSCLATDANCFVAFSNNICVLQDRTSKSPIGLGKMHRGVFVFQPLSTATVASVSESESYELWHRRMGHPSSQPLIHLPTVSVVSPSLKTICDVCCRAKHSRTVFPDSTSRAIDIFGLVHCDIWGPYRVSTISGTQYFLTIVDDYSRAVWVYLMHDKGQTDKFAPRSRRCVFLEYPSGKKGWRVYDLETNQFFFSRDVKFEVTAFLFTTPLGPSPTPATTTFCPAWDCAEHPMASPPVIGGDTPPVTGGDPPPSPAATPSPGLPGIIAGPDPEISSSASPPSSPTAPSPTLGRGKRQKKVPSVLKDYSPRNWFAKLSTALRSYGFLQSHADHTLFTYRKGDVFLYVLVYVDDLILAGNNSTACSSFKKYLNDCFKLKDLGPLKYFLGIEAARGPRGLFLSQRKYALDILSESGLSASKPAAFPMEQNHGLALASGPLLSDPGPYRRLIGRLVYLTIIRPDICYAVHVLSQFMQSPRSQHWDAALRVLRYLKAAPSQGLFLPADSPLQIYAFCDSDWASCPLTRRFVTGYFVSLGNSPISWRTKKQPTVSRSSAETEYRSMAVTTCELTWLKSFLLSLGVHHDRPMRLFCDNQAALHIDSNPVFHKRTKHIEIDCHYVREQLLAGNISTAHIRTAQQVANIFTKALGCHQFHYLCGKLGIRNLFAPT</sequence>
<evidence type="ECO:0000259" key="3">
    <source>
        <dbReference type="Pfam" id="PF07727"/>
    </source>
</evidence>
<keyword evidence="1" id="KW-0378">Hydrolase</keyword>
<dbReference type="SUPFAM" id="SSF53098">
    <property type="entry name" value="Ribonuclease H-like"/>
    <property type="match status" value="1"/>
</dbReference>
<evidence type="ECO:0000259" key="6">
    <source>
        <dbReference type="Pfam" id="PF22936"/>
    </source>
</evidence>
<dbReference type="GO" id="GO:0004190">
    <property type="term" value="F:aspartic-type endopeptidase activity"/>
    <property type="evidence" value="ECO:0007669"/>
    <property type="project" value="UniProtKB-KW"/>
</dbReference>
<proteinExistence type="predicted"/>
<comment type="caution">
    <text evidence="8">The sequence shown here is derived from an EMBL/GenBank/DDBJ whole genome shotgun (WGS) entry which is preliminary data.</text>
</comment>
<dbReference type="InterPro" id="IPR036397">
    <property type="entry name" value="RNaseH_sf"/>
</dbReference>
<dbReference type="Pfam" id="PF22936">
    <property type="entry name" value="Pol_BBD"/>
    <property type="match status" value="1"/>
</dbReference>
<feature type="compositionally biased region" description="Low complexity" evidence="2">
    <location>
        <begin position="680"/>
        <end position="693"/>
    </location>
</feature>
<dbReference type="InterPro" id="IPR012337">
    <property type="entry name" value="RNaseH-like_sf"/>
</dbReference>
<dbReference type="InterPro" id="IPR029472">
    <property type="entry name" value="Copia-like_N"/>
</dbReference>
<dbReference type="PANTHER" id="PTHR11439">
    <property type="entry name" value="GAG-POL-RELATED RETROTRANSPOSON"/>
    <property type="match status" value="1"/>
</dbReference>
<feature type="domain" description="Retroviral polymerase SH3-like" evidence="7">
    <location>
        <begin position="597"/>
        <end position="648"/>
    </location>
</feature>
<protein>
    <recommendedName>
        <fullName evidence="10">Gag-pol polyprotein</fullName>
    </recommendedName>
</protein>
<keyword evidence="1" id="KW-0645">Protease</keyword>
<dbReference type="InterPro" id="IPR013103">
    <property type="entry name" value="RVT_2"/>
</dbReference>
<keyword evidence="9" id="KW-1185">Reference proteome</keyword>
<dbReference type="Proteomes" id="UP001188597">
    <property type="component" value="Unassembled WGS sequence"/>
</dbReference>
<dbReference type="SUPFAM" id="SSF56672">
    <property type="entry name" value="DNA/RNA polymerases"/>
    <property type="match status" value="1"/>
</dbReference>
<feature type="region of interest" description="Disordered" evidence="2">
    <location>
        <begin position="289"/>
        <end position="328"/>
    </location>
</feature>
<keyword evidence="1" id="KW-0064">Aspartyl protease</keyword>
<feature type="domain" description="Retrotransposon Copia-like N-terminal" evidence="5">
    <location>
        <begin position="30"/>
        <end position="69"/>
    </location>
</feature>
<evidence type="ECO:0008006" key="10">
    <source>
        <dbReference type="Google" id="ProtNLM"/>
    </source>
</evidence>
<evidence type="ECO:0000313" key="8">
    <source>
        <dbReference type="EMBL" id="KAK3024808.1"/>
    </source>
</evidence>
<feature type="domain" description="Reverse transcriptase Ty1/copia-type" evidence="3">
    <location>
        <begin position="752"/>
        <end position="869"/>
    </location>
</feature>
<feature type="compositionally biased region" description="Polar residues" evidence="2">
    <location>
        <begin position="303"/>
        <end position="328"/>
    </location>
</feature>
<dbReference type="Pfam" id="PF14244">
    <property type="entry name" value="Retrotran_gag_3"/>
    <property type="match status" value="1"/>
</dbReference>
<evidence type="ECO:0000259" key="7">
    <source>
        <dbReference type="Pfam" id="PF25597"/>
    </source>
</evidence>
<name>A0AA89B3W7_9ASTE</name>
<dbReference type="InterPro" id="IPR054722">
    <property type="entry name" value="PolX-like_BBD"/>
</dbReference>
<feature type="domain" description="Retrovirus-related Pol polyprotein from transposon TNT 1-94-like beta-barrel" evidence="6">
    <location>
        <begin position="378"/>
        <end position="450"/>
    </location>
</feature>
<feature type="region of interest" description="Disordered" evidence="2">
    <location>
        <begin position="678"/>
        <end position="745"/>
    </location>
</feature>
<dbReference type="Gene3D" id="3.30.420.10">
    <property type="entry name" value="Ribonuclease H-like superfamily/Ribonuclease H"/>
    <property type="match status" value="1"/>
</dbReference>
<dbReference type="AlphaFoldDB" id="A0AA89B3W7"/>
<evidence type="ECO:0000313" key="9">
    <source>
        <dbReference type="Proteomes" id="UP001188597"/>
    </source>
</evidence>
<evidence type="ECO:0000256" key="2">
    <source>
        <dbReference type="SAM" id="MobiDB-lite"/>
    </source>
</evidence>
<gene>
    <name evidence="8" type="ORF">RJ639_044118</name>
</gene>
<dbReference type="Pfam" id="PF13976">
    <property type="entry name" value="gag_pre-integrs"/>
    <property type="match status" value="1"/>
</dbReference>
<feature type="domain" description="GAG-pre-integrase" evidence="4">
    <location>
        <begin position="489"/>
        <end position="544"/>
    </location>
</feature>